<dbReference type="GO" id="GO:0009055">
    <property type="term" value="F:electron transfer activity"/>
    <property type="evidence" value="ECO:0007669"/>
    <property type="project" value="InterPro"/>
</dbReference>
<proteinExistence type="predicted"/>
<dbReference type="Gene3D" id="2.60.40.420">
    <property type="entry name" value="Cupredoxins - blue copper proteins"/>
    <property type="match status" value="1"/>
</dbReference>
<evidence type="ECO:0000313" key="5">
    <source>
        <dbReference type="EMBL" id="PPK92986.1"/>
    </source>
</evidence>
<sequence>MKKLITLVVIALGMGMTSQAQDKMMKEKMMDQTVKTIALEQVTGEFVQKQITVDAGTYVFDIKNNNVGHNVGFVLVKKGQDISNPKNHIKTAYVTEQVANNGTQHSNATKLEKGEYVYFCPLNPTSTDNLLIVK</sequence>
<dbReference type="InterPro" id="IPR000923">
    <property type="entry name" value="BlueCu_1"/>
</dbReference>
<dbReference type="Proteomes" id="UP000239002">
    <property type="component" value="Unassembled WGS sequence"/>
</dbReference>
<keyword evidence="6" id="KW-1185">Reference proteome</keyword>
<keyword evidence="2" id="KW-0186">Copper</keyword>
<evidence type="ECO:0000256" key="1">
    <source>
        <dbReference type="ARBA" id="ARBA00022723"/>
    </source>
</evidence>
<evidence type="ECO:0000256" key="2">
    <source>
        <dbReference type="ARBA" id="ARBA00023008"/>
    </source>
</evidence>
<feature type="domain" description="Blue (type 1) copper" evidence="4">
    <location>
        <begin position="45"/>
        <end position="120"/>
    </location>
</feature>
<dbReference type="InterPro" id="IPR008972">
    <property type="entry name" value="Cupredoxin"/>
</dbReference>
<accession>A0A2S6IFM3</accession>
<comment type="caution">
    <text evidence="5">The sequence shown here is derived from an EMBL/GenBank/DDBJ whole genome shotgun (WGS) entry which is preliminary data.</text>
</comment>
<organism evidence="5 6">
    <name type="scientific">Nonlabens xylanidelens</name>
    <dbReference type="NCBI Taxonomy" id="191564"/>
    <lineage>
        <taxon>Bacteria</taxon>
        <taxon>Pseudomonadati</taxon>
        <taxon>Bacteroidota</taxon>
        <taxon>Flavobacteriia</taxon>
        <taxon>Flavobacteriales</taxon>
        <taxon>Flavobacteriaceae</taxon>
        <taxon>Nonlabens</taxon>
    </lineage>
</organism>
<dbReference type="SUPFAM" id="SSF49503">
    <property type="entry name" value="Cupredoxins"/>
    <property type="match status" value="1"/>
</dbReference>
<dbReference type="EMBL" id="PTJE01000008">
    <property type="protein sequence ID" value="PPK92986.1"/>
    <property type="molecule type" value="Genomic_DNA"/>
</dbReference>
<evidence type="ECO:0000256" key="3">
    <source>
        <dbReference type="SAM" id="SignalP"/>
    </source>
</evidence>
<dbReference type="AlphaFoldDB" id="A0A2S6IFM3"/>
<evidence type="ECO:0000259" key="4">
    <source>
        <dbReference type="Pfam" id="PF00127"/>
    </source>
</evidence>
<feature type="chain" id="PRO_5015658144" evidence="3">
    <location>
        <begin position="21"/>
        <end position="134"/>
    </location>
</feature>
<name>A0A2S6IFM3_9FLAO</name>
<keyword evidence="1" id="KW-0479">Metal-binding</keyword>
<feature type="signal peptide" evidence="3">
    <location>
        <begin position="1"/>
        <end position="20"/>
    </location>
</feature>
<dbReference type="GO" id="GO:0005507">
    <property type="term" value="F:copper ion binding"/>
    <property type="evidence" value="ECO:0007669"/>
    <property type="project" value="InterPro"/>
</dbReference>
<dbReference type="Pfam" id="PF00127">
    <property type="entry name" value="Copper-bind"/>
    <property type="match status" value="1"/>
</dbReference>
<dbReference type="RefSeq" id="WP_104516419.1">
    <property type="nucleotide sequence ID" value="NZ_MQVW01000020.1"/>
</dbReference>
<gene>
    <name evidence="5" type="ORF">LY01_02691</name>
</gene>
<keyword evidence="3" id="KW-0732">Signal</keyword>
<reference evidence="5 6" key="1">
    <citation type="submission" date="2018-02" db="EMBL/GenBank/DDBJ databases">
        <title>Genomic Encyclopedia of Archaeal and Bacterial Type Strains, Phase II (KMG-II): from individual species to whole genera.</title>
        <authorList>
            <person name="Goeker M."/>
        </authorList>
    </citation>
    <scope>NUCLEOTIDE SEQUENCE [LARGE SCALE GENOMIC DNA]</scope>
    <source>
        <strain evidence="5 6">DSM 16809</strain>
    </source>
</reference>
<dbReference type="OrthoDB" id="6264717at2"/>
<protein>
    <submittedName>
        <fullName evidence="5">Copper binding plastocyanin/azurin family protein</fullName>
    </submittedName>
</protein>
<evidence type="ECO:0000313" key="6">
    <source>
        <dbReference type="Proteomes" id="UP000239002"/>
    </source>
</evidence>